<dbReference type="InterPro" id="IPR043128">
    <property type="entry name" value="Rev_trsase/Diguanyl_cyclase"/>
</dbReference>
<dbReference type="Proteomes" id="UP001595453">
    <property type="component" value="Unassembled WGS sequence"/>
</dbReference>
<dbReference type="Pfam" id="PF00990">
    <property type="entry name" value="GGDEF"/>
    <property type="match status" value="1"/>
</dbReference>
<dbReference type="SMART" id="SM00052">
    <property type="entry name" value="EAL"/>
    <property type="match status" value="1"/>
</dbReference>
<sequence length="532" mass="59286">MTVVAILFVVVGLAILLTSVRPCKTICSLSGELGWRLLFLLIAFFCTSYALYAVYLIHLMHTTMVELGLALILFLGSIFVLLVINLSLRSIKREIQQTDIEKYQANHDSLTQLKNRSACLREIETRVKAAQPFALLLIDLNNFKEINDALGHAMGDKLLRELAQRLEQALLPENLLYRIGGDEFVLITTQSDVSGIYSQNNALVSALHHAINIDGYELYVQYSAGASQFIGARHNTADLLKEADIAMYQAKQTRQSLVIFSEELGGDSKRELQTIQALQNGLAKGELQLYYQPVYECVKGDIVALEALLRWPQRDGTMLAAEQFINLAMRAGILRQITPWVLARVHQDLPKLLEIQPEIKVHVNLSSYDLQSNKIVHHLAEHQSQEGTFARHVVLEIADNLLSASQQCEELLATLCELGYSVSIDNFAAGSGGLRHLLGRNLNAIKIDPSTFARISEAQKEQLLSLCTILASQVGVELVAKGIEKQEQITQLQKLGIHQMQGFHICEPMPLTSCLKWLSSQHVVKSALKQSK</sequence>
<keyword evidence="1" id="KW-1133">Transmembrane helix</keyword>
<dbReference type="RefSeq" id="WP_377121078.1">
    <property type="nucleotide sequence ID" value="NZ_JBHRSD010000007.1"/>
</dbReference>
<feature type="transmembrane region" description="Helical" evidence="1">
    <location>
        <begin position="67"/>
        <end position="88"/>
    </location>
</feature>
<dbReference type="NCBIfam" id="TIGR00254">
    <property type="entry name" value="GGDEF"/>
    <property type="match status" value="1"/>
</dbReference>
<keyword evidence="5" id="KW-1185">Reference proteome</keyword>
<evidence type="ECO:0000259" key="2">
    <source>
        <dbReference type="PROSITE" id="PS50883"/>
    </source>
</evidence>
<dbReference type="Gene3D" id="3.30.70.270">
    <property type="match status" value="1"/>
</dbReference>
<name>A0ABV7CGC3_9GAMM</name>
<feature type="transmembrane region" description="Helical" evidence="1">
    <location>
        <begin position="33"/>
        <end position="55"/>
    </location>
</feature>
<dbReference type="SMART" id="SM00267">
    <property type="entry name" value="GGDEF"/>
    <property type="match status" value="1"/>
</dbReference>
<feature type="domain" description="EAL" evidence="2">
    <location>
        <begin position="271"/>
        <end position="522"/>
    </location>
</feature>
<dbReference type="InterPro" id="IPR052155">
    <property type="entry name" value="Biofilm_reg_signaling"/>
</dbReference>
<dbReference type="PANTHER" id="PTHR44757">
    <property type="entry name" value="DIGUANYLATE CYCLASE DGCP"/>
    <property type="match status" value="1"/>
</dbReference>
<dbReference type="InterPro" id="IPR029787">
    <property type="entry name" value="Nucleotide_cyclase"/>
</dbReference>
<keyword evidence="1" id="KW-0472">Membrane</keyword>
<dbReference type="PROSITE" id="PS50887">
    <property type="entry name" value="GGDEF"/>
    <property type="match status" value="1"/>
</dbReference>
<proteinExistence type="predicted"/>
<dbReference type="Gene3D" id="3.20.20.450">
    <property type="entry name" value="EAL domain"/>
    <property type="match status" value="1"/>
</dbReference>
<dbReference type="CDD" id="cd01948">
    <property type="entry name" value="EAL"/>
    <property type="match status" value="1"/>
</dbReference>
<keyword evidence="1" id="KW-0812">Transmembrane</keyword>
<accession>A0ABV7CGC3</accession>
<feature type="domain" description="GGDEF" evidence="3">
    <location>
        <begin position="131"/>
        <end position="262"/>
    </location>
</feature>
<dbReference type="EMBL" id="JBHRSD010000007">
    <property type="protein sequence ID" value="MFC3031638.1"/>
    <property type="molecule type" value="Genomic_DNA"/>
</dbReference>
<dbReference type="InterPro" id="IPR000160">
    <property type="entry name" value="GGDEF_dom"/>
</dbReference>
<reference evidence="5" key="1">
    <citation type="journal article" date="2019" name="Int. J. Syst. Evol. Microbiol.">
        <title>The Global Catalogue of Microorganisms (GCM) 10K type strain sequencing project: providing services to taxonomists for standard genome sequencing and annotation.</title>
        <authorList>
            <consortium name="The Broad Institute Genomics Platform"/>
            <consortium name="The Broad Institute Genome Sequencing Center for Infectious Disease"/>
            <person name="Wu L."/>
            <person name="Ma J."/>
        </authorList>
    </citation>
    <scope>NUCLEOTIDE SEQUENCE [LARGE SCALE GENOMIC DNA]</scope>
    <source>
        <strain evidence="5">KCTC 42730</strain>
    </source>
</reference>
<gene>
    <name evidence="4" type="ORF">ACFOEE_03750</name>
</gene>
<dbReference type="InterPro" id="IPR035919">
    <property type="entry name" value="EAL_sf"/>
</dbReference>
<dbReference type="Pfam" id="PF00563">
    <property type="entry name" value="EAL"/>
    <property type="match status" value="1"/>
</dbReference>
<evidence type="ECO:0000313" key="5">
    <source>
        <dbReference type="Proteomes" id="UP001595453"/>
    </source>
</evidence>
<dbReference type="PANTHER" id="PTHR44757:SF2">
    <property type="entry name" value="BIOFILM ARCHITECTURE MAINTENANCE PROTEIN MBAA"/>
    <property type="match status" value="1"/>
</dbReference>
<dbReference type="PROSITE" id="PS50883">
    <property type="entry name" value="EAL"/>
    <property type="match status" value="1"/>
</dbReference>
<evidence type="ECO:0000313" key="4">
    <source>
        <dbReference type="EMBL" id="MFC3031638.1"/>
    </source>
</evidence>
<dbReference type="SUPFAM" id="SSF55073">
    <property type="entry name" value="Nucleotide cyclase"/>
    <property type="match status" value="1"/>
</dbReference>
<evidence type="ECO:0000256" key="1">
    <source>
        <dbReference type="SAM" id="Phobius"/>
    </source>
</evidence>
<dbReference type="CDD" id="cd01949">
    <property type="entry name" value="GGDEF"/>
    <property type="match status" value="1"/>
</dbReference>
<dbReference type="SUPFAM" id="SSF141868">
    <property type="entry name" value="EAL domain-like"/>
    <property type="match status" value="1"/>
</dbReference>
<dbReference type="InterPro" id="IPR001633">
    <property type="entry name" value="EAL_dom"/>
</dbReference>
<organism evidence="4 5">
    <name type="scientific">Pseudoalteromonas fenneropenaei</name>
    <dbReference type="NCBI Taxonomy" id="1737459"/>
    <lineage>
        <taxon>Bacteria</taxon>
        <taxon>Pseudomonadati</taxon>
        <taxon>Pseudomonadota</taxon>
        <taxon>Gammaproteobacteria</taxon>
        <taxon>Alteromonadales</taxon>
        <taxon>Pseudoalteromonadaceae</taxon>
        <taxon>Pseudoalteromonas</taxon>
    </lineage>
</organism>
<protein>
    <submittedName>
        <fullName evidence="4">Bifunctional diguanylate cyclase/phosphodiesterase</fullName>
    </submittedName>
</protein>
<comment type="caution">
    <text evidence="4">The sequence shown here is derived from an EMBL/GenBank/DDBJ whole genome shotgun (WGS) entry which is preliminary data.</text>
</comment>
<evidence type="ECO:0000259" key="3">
    <source>
        <dbReference type="PROSITE" id="PS50887"/>
    </source>
</evidence>